<evidence type="ECO:0008006" key="5">
    <source>
        <dbReference type="Google" id="ProtNLM"/>
    </source>
</evidence>
<comment type="caution">
    <text evidence="2">The sequence shown here is derived from an EMBL/GenBank/DDBJ whole genome shotgun (WGS) entry which is preliminary data.</text>
</comment>
<protein>
    <recommendedName>
        <fullName evidence="5">ATP-binding protein</fullName>
    </recommendedName>
</protein>
<reference evidence="1" key="1">
    <citation type="journal article" date="2014" name="Int. J. Syst. Evol. Microbiol.">
        <title>Complete genome of a new Firmicutes species belonging to the dominant human colonic microbiota ('Ruminococcus bicirculans') reveals two chromosomes and a selective capacity to utilize plant glucans.</title>
        <authorList>
            <consortium name="NISC Comparative Sequencing Program"/>
            <person name="Wegmann U."/>
            <person name="Louis P."/>
            <person name="Goesmann A."/>
            <person name="Henrissat B."/>
            <person name="Duncan S.H."/>
            <person name="Flint H.J."/>
        </authorList>
    </citation>
    <scope>NUCLEOTIDE SEQUENCE</scope>
    <source>
        <strain evidence="1">CGMCC 1.8884</strain>
    </source>
</reference>
<reference evidence="3" key="3">
    <citation type="journal article" date="2019" name="Int. J. Syst. Evol. Microbiol.">
        <title>The Global Catalogue of Microorganisms (GCM) 10K type strain sequencing project: providing services to taxonomists for standard genome sequencing and annotation.</title>
        <authorList>
            <consortium name="The Broad Institute Genomics Platform"/>
            <consortium name="The Broad Institute Genome Sequencing Center for Infectious Disease"/>
            <person name="Wu L."/>
            <person name="Ma J."/>
        </authorList>
    </citation>
    <scope>NUCLEOTIDE SEQUENCE [LARGE SCALE GENOMIC DNA]</scope>
    <source>
        <strain evidence="3">CGMCC 1.8884</strain>
    </source>
</reference>
<dbReference type="EMBL" id="BMMA01000063">
    <property type="protein sequence ID" value="GGI94523.1"/>
    <property type="molecule type" value="Genomic_DNA"/>
</dbReference>
<dbReference type="Proteomes" id="UP000652720">
    <property type="component" value="Unassembled WGS sequence"/>
</dbReference>
<reference evidence="2" key="2">
    <citation type="journal article" date="2014" name="Int. J. Syst. Evol. Microbiol.">
        <title>Complete genome sequence of Corynebacterium casei LMG S-19264T (=DSM 44701T), isolated from a smear-ripened cheese.</title>
        <authorList>
            <consortium name="US DOE Joint Genome Institute (JGI-PGF)"/>
            <person name="Walter F."/>
            <person name="Albersmeier A."/>
            <person name="Kalinowski J."/>
            <person name="Ruckert C."/>
        </authorList>
    </citation>
    <scope>NUCLEOTIDE SEQUENCE</scope>
    <source>
        <strain evidence="2">CGMCC 1.8885</strain>
    </source>
</reference>
<keyword evidence="3" id="KW-1185">Reference proteome</keyword>
<accession>A0AAV4K886</accession>
<gene>
    <name evidence="1" type="ORF">GCM10008021_30940</name>
    <name evidence="2" type="ORF">GCM10010914_31360</name>
</gene>
<organism evidence="2 4">
    <name type="scientific">Deinococcus wulumuqiensis</name>
    <dbReference type="NCBI Taxonomy" id="980427"/>
    <lineage>
        <taxon>Bacteria</taxon>
        <taxon>Thermotogati</taxon>
        <taxon>Deinococcota</taxon>
        <taxon>Deinococci</taxon>
        <taxon>Deinococcales</taxon>
        <taxon>Deinococcaceae</taxon>
        <taxon>Deinococcus</taxon>
    </lineage>
</organism>
<evidence type="ECO:0000313" key="3">
    <source>
        <dbReference type="Proteomes" id="UP000630135"/>
    </source>
</evidence>
<evidence type="ECO:0000313" key="4">
    <source>
        <dbReference type="Proteomes" id="UP000652720"/>
    </source>
</evidence>
<reference evidence="2" key="4">
    <citation type="submission" date="2023-08" db="EMBL/GenBank/DDBJ databases">
        <authorList>
            <person name="Sun Q."/>
            <person name="Zhou Y."/>
        </authorList>
    </citation>
    <scope>NUCLEOTIDE SEQUENCE</scope>
    <source>
        <strain evidence="1">CGMCC 1.8884</strain>
        <strain evidence="2">CGMCC 1.8885</strain>
    </source>
</reference>
<dbReference type="EMBL" id="BMLZ01000077">
    <property type="protein sequence ID" value="GGI68536.1"/>
    <property type="molecule type" value="Genomic_DNA"/>
</dbReference>
<evidence type="ECO:0000313" key="2">
    <source>
        <dbReference type="EMBL" id="GGI94523.1"/>
    </source>
</evidence>
<proteinExistence type="predicted"/>
<name>A0AAV4K886_9DEIO</name>
<sequence>MPGLNWTTFESLPGAADQNFEMLCRAIIRRQFEDYGRFRALANQPGIEFDLRVEKSGGLGEPQDWFGWQCRWYDLPPGRSLGTTRRRKIVEAIDTTKQHFPGLTHWVLWTRHPLTAGDRAWFDGITTHMQLLSWTAAEIDEYLNGQAAILRETYFGELILTPGLLHELHGRALAPVQKRWQPEVHQMVNAERALRAALADPESWDKISEVLAHLAKEIAFLKANRHNAPPAYTTQVEQFITEASQVAASAEAVVSLLREGTLDALRDLLPTQVSPFSGPSRVLPRRLRAARSPLGLEVTDALAHADQLLDHFTGLGRHLKIRMVGIVGEAGMGKTELAVALSLPQGKHPAGVLLHGNNLAARGSLDDLASRVVIAGRQCPNMEALVAALDAAALRSGCRLPLVIDGLNEAEDPRLWRAGLASLSETLRSYPRVLVVCTVRPAFEEEALPDQLPKLTLKGFQDDLRSAMHLYFEHYRIEPGEATFHRDLINHPLTLRLYCEVTNPERRDTVRAESMPRTLSALFERYFDQVAQRIAELSSSARRMHAEDIHGALRTIGRILWDSGRRSIGKEALRTHLDPPHIGWHFSMVRLLEDNGVLLTGAGHGEHDGPQITLLYDLMAGHVIAEALILGQSAKTFANWFRQPETADLFFSKDRTHPLASDVFKALITLLPRRFRGTQVWQLVDEPLRRRALLGTMGLEAGLLDQETVLALADLLKAEPGLLRGHLKFLKESRTLTEHPLNAHFAHRVLDALSVSERDLSWSEWIRGEQEETLRWIAATEQRWREAEPLDEVDDLKAQWMSWLLTSTVQRLRDFATRALHWYGQKRPAPFVELVTQMVEVNDPYVVERILAAALAAVLPFRHVSSDHPVIREHLPTLGRVVYDRFFAPGAAAATTHIMTLDYARRIVAFLLERHPDVLAEERRRAHPPFPEDLKREWGVSEDLDEGRYKEGDSPLGFDWHNYTLGRLVPGRAPYDDDHGDYQLVRSQVLWRIYDLGYTLQAFSSVDREIARRNYGREEDRGKTERYGKKYAWIAFYELAGKRFEAGQLEEHTVEDFASLDPSFPGPPRPVTFAGPSLLGPDQGNTVEWLLSPSAPDLGPWLIRGEIDGAPGPWLLLDGELRQEDQNAGRMIKTFIRTLLVEPSRVNELRELCADPRAKLNWFPEPPSLAGTYAAHLPPEVPAVIELDFHVNEGKQLVEEEVGWFLRDGEEIGMAEVRELISIGEGAAAKRKTEQGQKRAWERAILKEMEQRHLTFGPVTRRQEREVIRRCPVGVLSPVASGSWPEGRSAANPAWRATVPARLLTAFHRWHPRPKSFDFEDVSGRLQAMYLESQQGSFWTNWQNFTYARADAVVELAKAKNLSVIWFVHGERSRSTDAFQSNWRTRDKGEVYYNGYREIAILDHIP</sequence>
<evidence type="ECO:0000313" key="1">
    <source>
        <dbReference type="EMBL" id="GGI68536.1"/>
    </source>
</evidence>
<dbReference type="Proteomes" id="UP000630135">
    <property type="component" value="Unassembled WGS sequence"/>
</dbReference>